<gene>
    <name evidence="1" type="ORF">BC751_2392</name>
</gene>
<sequence>MAFEIGLPPEILKFATYRSSNKKTASKLNKTKKIKKLNASH</sequence>
<name>A0A4Q7PB69_9BACT</name>
<comment type="caution">
    <text evidence="1">The sequence shown here is derived from an EMBL/GenBank/DDBJ whole genome shotgun (WGS) entry which is preliminary data.</text>
</comment>
<evidence type="ECO:0000313" key="2">
    <source>
        <dbReference type="Proteomes" id="UP000292209"/>
    </source>
</evidence>
<organism evidence="1 2">
    <name type="scientific">Cecembia calidifontis</name>
    <dbReference type="NCBI Taxonomy" id="1187080"/>
    <lineage>
        <taxon>Bacteria</taxon>
        <taxon>Pseudomonadati</taxon>
        <taxon>Bacteroidota</taxon>
        <taxon>Cytophagia</taxon>
        <taxon>Cytophagales</taxon>
        <taxon>Cyclobacteriaceae</taxon>
        <taxon>Cecembia</taxon>
    </lineage>
</organism>
<proteinExistence type="predicted"/>
<protein>
    <submittedName>
        <fullName evidence="1">Uncharacterized protein</fullName>
    </submittedName>
</protein>
<keyword evidence="2" id="KW-1185">Reference proteome</keyword>
<accession>A0A4Q7PB69</accession>
<dbReference type="EMBL" id="SGXG01000001">
    <property type="protein sequence ID" value="RZS96800.1"/>
    <property type="molecule type" value="Genomic_DNA"/>
</dbReference>
<dbReference type="AlphaFoldDB" id="A0A4Q7PB69"/>
<evidence type="ECO:0000313" key="1">
    <source>
        <dbReference type="EMBL" id="RZS96800.1"/>
    </source>
</evidence>
<dbReference type="Proteomes" id="UP000292209">
    <property type="component" value="Unassembled WGS sequence"/>
</dbReference>
<reference evidence="1 2" key="1">
    <citation type="submission" date="2019-02" db="EMBL/GenBank/DDBJ databases">
        <title>Genomic Encyclopedia of Archaeal and Bacterial Type Strains, Phase II (KMG-II): from individual species to whole genera.</title>
        <authorList>
            <person name="Goeker M."/>
        </authorList>
    </citation>
    <scope>NUCLEOTIDE SEQUENCE [LARGE SCALE GENOMIC DNA]</scope>
    <source>
        <strain evidence="1 2">DSM 21411</strain>
    </source>
</reference>